<dbReference type="Proteomes" id="UP001432222">
    <property type="component" value="Chromosome"/>
</dbReference>
<accession>A0ABZ1U650</accession>
<feature type="region of interest" description="Disordered" evidence="1">
    <location>
        <begin position="1"/>
        <end position="20"/>
    </location>
</feature>
<feature type="compositionally biased region" description="Basic and acidic residues" evidence="1">
    <location>
        <begin position="1"/>
        <end position="11"/>
    </location>
</feature>
<name>A0ABZ1U650_9ACTN</name>
<evidence type="ECO:0000256" key="1">
    <source>
        <dbReference type="SAM" id="MobiDB-lite"/>
    </source>
</evidence>
<keyword evidence="3" id="KW-1185">Reference proteome</keyword>
<dbReference type="RefSeq" id="WP_328957150.1">
    <property type="nucleotide sequence ID" value="NZ_CP108110.1"/>
</dbReference>
<feature type="compositionally biased region" description="Basic and acidic residues" evidence="1">
    <location>
        <begin position="93"/>
        <end position="108"/>
    </location>
</feature>
<dbReference type="InterPro" id="IPR035183">
    <property type="entry name" value="DUF5304"/>
</dbReference>
<dbReference type="Pfam" id="PF17230">
    <property type="entry name" value="DUF5304"/>
    <property type="match status" value="1"/>
</dbReference>
<reference evidence="2" key="1">
    <citation type="submission" date="2022-10" db="EMBL/GenBank/DDBJ databases">
        <title>The complete genomes of actinobacterial strains from the NBC collection.</title>
        <authorList>
            <person name="Joergensen T.S."/>
            <person name="Alvarez Arevalo M."/>
            <person name="Sterndorff E.B."/>
            <person name="Faurdal D."/>
            <person name="Vuksanovic O."/>
            <person name="Mourched A.-S."/>
            <person name="Charusanti P."/>
            <person name="Shaw S."/>
            <person name="Blin K."/>
            <person name="Weber T."/>
        </authorList>
    </citation>
    <scope>NUCLEOTIDE SEQUENCE</scope>
    <source>
        <strain evidence="2">NBC_00222</strain>
    </source>
</reference>
<evidence type="ECO:0000313" key="3">
    <source>
        <dbReference type="Proteomes" id="UP001432222"/>
    </source>
</evidence>
<proteinExistence type="predicted"/>
<gene>
    <name evidence="2" type="ORF">OHA16_28425</name>
</gene>
<sequence length="119" mass="12559">MTTTDRTEPTAEHPFGPELGPLVDEVRRFASVVGEKAQEASAETLLSLAGLADRLREKQPEVYDHLAAAGTGLAAAGAELLAAYRAAVAGHEHRWTAGEPARTERVDLDDAAEGPSAKQ</sequence>
<dbReference type="EMBL" id="CP108110">
    <property type="protein sequence ID" value="WUQ86543.1"/>
    <property type="molecule type" value="Genomic_DNA"/>
</dbReference>
<feature type="region of interest" description="Disordered" evidence="1">
    <location>
        <begin position="93"/>
        <end position="119"/>
    </location>
</feature>
<protein>
    <submittedName>
        <fullName evidence="2">DUF5304 domain-containing protein</fullName>
    </submittedName>
</protein>
<evidence type="ECO:0000313" key="2">
    <source>
        <dbReference type="EMBL" id="WUQ86543.1"/>
    </source>
</evidence>
<organism evidence="2 3">
    <name type="scientific">Kitasatospora purpeofusca</name>
    <dbReference type="NCBI Taxonomy" id="67352"/>
    <lineage>
        <taxon>Bacteria</taxon>
        <taxon>Bacillati</taxon>
        <taxon>Actinomycetota</taxon>
        <taxon>Actinomycetes</taxon>
        <taxon>Kitasatosporales</taxon>
        <taxon>Streptomycetaceae</taxon>
        <taxon>Kitasatospora</taxon>
    </lineage>
</organism>